<accession>A0AAV9UVV8</accession>
<dbReference type="InterPro" id="IPR002060">
    <property type="entry name" value="Squ/phyt_synthse"/>
</dbReference>
<proteinExistence type="inferred from homology"/>
<keyword evidence="4" id="KW-0496">Mitochondrion</keyword>
<organism evidence="7 8">
    <name type="scientific">Orbilia brochopaga</name>
    <dbReference type="NCBI Taxonomy" id="3140254"/>
    <lineage>
        <taxon>Eukaryota</taxon>
        <taxon>Fungi</taxon>
        <taxon>Dikarya</taxon>
        <taxon>Ascomycota</taxon>
        <taxon>Pezizomycotina</taxon>
        <taxon>Orbiliomycetes</taxon>
        <taxon>Orbiliales</taxon>
        <taxon>Orbiliaceae</taxon>
        <taxon>Orbilia</taxon>
    </lineage>
</organism>
<evidence type="ECO:0000256" key="5">
    <source>
        <dbReference type="ARBA" id="ARBA00023136"/>
    </source>
</evidence>
<name>A0AAV9UVV8_9PEZI</name>
<evidence type="ECO:0000256" key="4">
    <source>
        <dbReference type="ARBA" id="ARBA00023128"/>
    </source>
</evidence>
<dbReference type="InterPro" id="IPR008949">
    <property type="entry name" value="Isoprenoid_synthase_dom_sf"/>
</dbReference>
<dbReference type="EMBL" id="JAVHNQ010000004">
    <property type="protein sequence ID" value="KAK6350071.1"/>
    <property type="molecule type" value="Genomic_DNA"/>
</dbReference>
<protein>
    <recommendedName>
        <fullName evidence="9">Phytoene synthase</fullName>
    </recommendedName>
</protein>
<dbReference type="AlphaFoldDB" id="A0AAV9UVV8"/>
<keyword evidence="2" id="KW-0999">Mitochondrion inner membrane</keyword>
<evidence type="ECO:0000256" key="2">
    <source>
        <dbReference type="ARBA" id="ARBA00022792"/>
    </source>
</evidence>
<dbReference type="PANTHER" id="PTHR21181:SF13">
    <property type="entry name" value="NADH DEHYDROGENASE (UBIQUINONE) COMPLEX I, ASSEMBLY FACTOR 6"/>
    <property type="match status" value="1"/>
</dbReference>
<evidence type="ECO:0000256" key="6">
    <source>
        <dbReference type="ARBA" id="ARBA00038273"/>
    </source>
</evidence>
<dbReference type="GO" id="GO:0005743">
    <property type="term" value="C:mitochondrial inner membrane"/>
    <property type="evidence" value="ECO:0007669"/>
    <property type="project" value="UniProtKB-SubCell"/>
</dbReference>
<dbReference type="GO" id="GO:0032981">
    <property type="term" value="P:mitochondrial respiratory chain complex I assembly"/>
    <property type="evidence" value="ECO:0007669"/>
    <property type="project" value="TreeGrafter"/>
</dbReference>
<keyword evidence="8" id="KW-1185">Reference proteome</keyword>
<gene>
    <name evidence="7" type="ORF">TWF696_006318</name>
</gene>
<dbReference type="SUPFAM" id="SSF48576">
    <property type="entry name" value="Terpenoid synthases"/>
    <property type="match status" value="1"/>
</dbReference>
<evidence type="ECO:0000313" key="7">
    <source>
        <dbReference type="EMBL" id="KAK6350071.1"/>
    </source>
</evidence>
<keyword evidence="3" id="KW-0809">Transit peptide</keyword>
<evidence type="ECO:0000313" key="8">
    <source>
        <dbReference type="Proteomes" id="UP001375240"/>
    </source>
</evidence>
<dbReference type="PANTHER" id="PTHR21181">
    <property type="match status" value="1"/>
</dbReference>
<dbReference type="Gene3D" id="1.10.600.10">
    <property type="entry name" value="Farnesyl Diphosphate Synthase"/>
    <property type="match status" value="1"/>
</dbReference>
<dbReference type="Proteomes" id="UP001375240">
    <property type="component" value="Unassembled WGS sequence"/>
</dbReference>
<comment type="subcellular location">
    <subcellularLocation>
        <location evidence="1">Mitochondrion inner membrane</location>
    </subcellularLocation>
</comment>
<comment type="caution">
    <text evidence="7">The sequence shown here is derived from an EMBL/GenBank/DDBJ whole genome shotgun (WGS) entry which is preliminary data.</text>
</comment>
<keyword evidence="5" id="KW-0472">Membrane</keyword>
<sequence length="328" mass="35985">MSTPRALRRLRPALKLHPSSYRRHSTAAAANIADARAYCLNLLRTHDHPSYILSAFTPPSARDAHLAIRAFNIDLARIADAVSNPTVGRMRMQFFRDAIEHTFAGHPPQEPTALLLAKVLHDGVSARPLTKSFFIKLIAARETYLSNKPYPTLDALESYAEATYSSLQYLSLEALGFRSANLDHVASHVGKAAGIAAVLRGTPLIAAPPGGVNNTLAAVILPVDVCAEHGLRQEDVIRHGGAAEGLKDVVFAVATRASDHLITAREMLKHAGDEGKGGAFTTFLPAVPTSLYLSRLEKVDFDVFHPSLQRREWRLPWKAYIANYKRQF</sequence>
<evidence type="ECO:0008006" key="9">
    <source>
        <dbReference type="Google" id="ProtNLM"/>
    </source>
</evidence>
<comment type="similarity">
    <text evidence="6">Belongs to the NDUFAF6 family.</text>
</comment>
<evidence type="ECO:0000256" key="3">
    <source>
        <dbReference type="ARBA" id="ARBA00022946"/>
    </source>
</evidence>
<dbReference type="Pfam" id="PF00494">
    <property type="entry name" value="SQS_PSY"/>
    <property type="match status" value="1"/>
</dbReference>
<reference evidence="7 8" key="1">
    <citation type="submission" date="2019-10" db="EMBL/GenBank/DDBJ databases">
        <authorList>
            <person name="Palmer J.M."/>
        </authorList>
    </citation>
    <scope>NUCLEOTIDE SEQUENCE [LARGE SCALE GENOMIC DNA]</scope>
    <source>
        <strain evidence="7 8">TWF696</strain>
    </source>
</reference>
<evidence type="ECO:0000256" key="1">
    <source>
        <dbReference type="ARBA" id="ARBA00004273"/>
    </source>
</evidence>